<feature type="non-terminal residue" evidence="2">
    <location>
        <position position="125"/>
    </location>
</feature>
<dbReference type="EMBL" id="LXQA010201731">
    <property type="protein sequence ID" value="MCI33127.1"/>
    <property type="molecule type" value="Genomic_DNA"/>
</dbReference>
<evidence type="ECO:0000313" key="2">
    <source>
        <dbReference type="EMBL" id="MCI33127.1"/>
    </source>
</evidence>
<comment type="caution">
    <text evidence="2">The sequence shown here is derived from an EMBL/GenBank/DDBJ whole genome shotgun (WGS) entry which is preliminary data.</text>
</comment>
<feature type="region of interest" description="Disordered" evidence="1">
    <location>
        <begin position="69"/>
        <end position="103"/>
    </location>
</feature>
<evidence type="ECO:0000313" key="3">
    <source>
        <dbReference type="Proteomes" id="UP000265520"/>
    </source>
</evidence>
<name>A0A392RA98_9FABA</name>
<protein>
    <submittedName>
        <fullName evidence="2">Uncharacterized protein</fullName>
    </submittedName>
</protein>
<proteinExistence type="predicted"/>
<keyword evidence="3" id="KW-1185">Reference proteome</keyword>
<organism evidence="2 3">
    <name type="scientific">Trifolium medium</name>
    <dbReference type="NCBI Taxonomy" id="97028"/>
    <lineage>
        <taxon>Eukaryota</taxon>
        <taxon>Viridiplantae</taxon>
        <taxon>Streptophyta</taxon>
        <taxon>Embryophyta</taxon>
        <taxon>Tracheophyta</taxon>
        <taxon>Spermatophyta</taxon>
        <taxon>Magnoliopsida</taxon>
        <taxon>eudicotyledons</taxon>
        <taxon>Gunneridae</taxon>
        <taxon>Pentapetalae</taxon>
        <taxon>rosids</taxon>
        <taxon>fabids</taxon>
        <taxon>Fabales</taxon>
        <taxon>Fabaceae</taxon>
        <taxon>Papilionoideae</taxon>
        <taxon>50 kb inversion clade</taxon>
        <taxon>NPAAA clade</taxon>
        <taxon>Hologalegina</taxon>
        <taxon>IRL clade</taxon>
        <taxon>Trifolieae</taxon>
        <taxon>Trifolium</taxon>
    </lineage>
</organism>
<feature type="non-terminal residue" evidence="2">
    <location>
        <position position="1"/>
    </location>
</feature>
<sequence>RPTKVTASARRKNAAENPPKNRARKGTSSPETAHPVPEHHEGEPAQADDMAEGRVVHDGDDIVLEMEEELEREGDEGTSKVRRPTWVNPYEGKPEPKVFPGGPSDKSALYDYGAPHIARCVYDDF</sequence>
<reference evidence="2 3" key="1">
    <citation type="journal article" date="2018" name="Front. Plant Sci.">
        <title>Red Clover (Trifolium pratense) and Zigzag Clover (T. medium) - A Picture of Genomic Similarities and Differences.</title>
        <authorList>
            <person name="Dluhosova J."/>
            <person name="Istvanek J."/>
            <person name="Nedelnik J."/>
            <person name="Repkova J."/>
        </authorList>
    </citation>
    <scope>NUCLEOTIDE SEQUENCE [LARGE SCALE GENOMIC DNA]</scope>
    <source>
        <strain evidence="3">cv. 10/8</strain>
        <tissue evidence="2">Leaf</tissue>
    </source>
</reference>
<dbReference type="Proteomes" id="UP000265520">
    <property type="component" value="Unassembled WGS sequence"/>
</dbReference>
<evidence type="ECO:0000256" key="1">
    <source>
        <dbReference type="SAM" id="MobiDB-lite"/>
    </source>
</evidence>
<dbReference type="AlphaFoldDB" id="A0A392RA98"/>
<feature type="region of interest" description="Disordered" evidence="1">
    <location>
        <begin position="1"/>
        <end position="54"/>
    </location>
</feature>
<accession>A0A392RA98</accession>